<accession>A0A5N6DAE2</accession>
<name>A0A5N6DAE2_ASPPA</name>
<keyword evidence="2" id="KW-1185">Reference proteome</keyword>
<dbReference type="VEuPathDB" id="FungiDB:BDV34DRAFT_179229"/>
<reference evidence="1 2" key="1">
    <citation type="submission" date="2019-04" db="EMBL/GenBank/DDBJ databases">
        <title>Fungal friends and foes A comparative genomics study of 23 Aspergillus species from section Flavi.</title>
        <authorList>
            <consortium name="DOE Joint Genome Institute"/>
            <person name="Kjaerbolling I."/>
            <person name="Vesth T.C."/>
            <person name="Frisvad J.C."/>
            <person name="Nybo J.L."/>
            <person name="Theobald S."/>
            <person name="Kildgaard S."/>
            <person name="Petersen T.I."/>
            <person name="Kuo A."/>
            <person name="Sato A."/>
            <person name="Lyhne E.K."/>
            <person name="Kogle M.E."/>
            <person name="Wiebenga A."/>
            <person name="Kun R.S."/>
            <person name="Lubbers R.J."/>
            <person name="Makela M.R."/>
            <person name="Barry K."/>
            <person name="Chovatia M."/>
            <person name="Clum A."/>
            <person name="Daum C."/>
            <person name="Haridas S."/>
            <person name="He G."/>
            <person name="LaButti K."/>
            <person name="Lipzen A."/>
            <person name="Mondo S."/>
            <person name="Pangilinan J."/>
            <person name="Riley R."/>
            <person name="Salamov A."/>
            <person name="Simmons B.A."/>
            <person name="Magnuson J.K."/>
            <person name="Henrissat B."/>
            <person name="Mortensen U.H."/>
            <person name="Larsen T.O."/>
            <person name="De vries R.P."/>
            <person name="Grigoriev I.V."/>
            <person name="Machida M."/>
            <person name="Baker S.E."/>
            <person name="Andersen M.R."/>
        </authorList>
    </citation>
    <scope>NUCLEOTIDE SEQUENCE [LARGE SCALE GENOMIC DNA]</scope>
    <source>
        <strain evidence="1 2">CBS 117618</strain>
    </source>
</reference>
<protein>
    <submittedName>
        <fullName evidence="1">Uncharacterized protein</fullName>
    </submittedName>
</protein>
<dbReference type="AlphaFoldDB" id="A0A5N6DAE2"/>
<dbReference type="Proteomes" id="UP000326532">
    <property type="component" value="Unassembled WGS sequence"/>
</dbReference>
<gene>
    <name evidence="1" type="ORF">BDV34DRAFT_179229</name>
</gene>
<evidence type="ECO:0000313" key="2">
    <source>
        <dbReference type="Proteomes" id="UP000326532"/>
    </source>
</evidence>
<dbReference type="EMBL" id="ML735028">
    <property type="protein sequence ID" value="KAB8201040.1"/>
    <property type="molecule type" value="Genomic_DNA"/>
</dbReference>
<sequence length="147" mass="16386">MAYQLSVSISGPGTSERAHWGLVIHKPPNRVGDLLHVRVIDEDTNLFAFENRSGHVIDDQNAWGLAKIAMLDDVQRAKALSMLFNEKPPSNGGKDCQDWVLDALVSLEVEELVPDGTTQTWTSRTGKQTKAIQHEVGLNWEVLNGRW</sequence>
<proteinExistence type="predicted"/>
<evidence type="ECO:0000313" key="1">
    <source>
        <dbReference type="EMBL" id="KAB8201040.1"/>
    </source>
</evidence>
<dbReference type="InterPro" id="IPR046670">
    <property type="entry name" value="DUF6540"/>
</dbReference>
<dbReference type="OMA" id="AMEIMMQ"/>
<organism evidence="1 2">
    <name type="scientific">Aspergillus parasiticus</name>
    <dbReference type="NCBI Taxonomy" id="5067"/>
    <lineage>
        <taxon>Eukaryota</taxon>
        <taxon>Fungi</taxon>
        <taxon>Dikarya</taxon>
        <taxon>Ascomycota</taxon>
        <taxon>Pezizomycotina</taxon>
        <taxon>Eurotiomycetes</taxon>
        <taxon>Eurotiomycetidae</taxon>
        <taxon>Eurotiales</taxon>
        <taxon>Aspergillaceae</taxon>
        <taxon>Aspergillus</taxon>
        <taxon>Aspergillus subgen. Circumdati</taxon>
    </lineage>
</organism>
<dbReference type="Pfam" id="PF20174">
    <property type="entry name" value="DUF6540"/>
    <property type="match status" value="1"/>
</dbReference>